<protein>
    <recommendedName>
        <fullName evidence="4">beta-mannosidase</fullName>
        <ecNumber evidence="4">3.2.1.25</ecNumber>
    </recommendedName>
    <alternativeName>
        <fullName evidence="10">Mannanase</fullName>
    </alternativeName>
</protein>
<dbReference type="InterPro" id="IPR008979">
    <property type="entry name" value="Galactose-bd-like_sf"/>
</dbReference>
<comment type="caution">
    <text evidence="16">The sequence shown here is derived from an EMBL/GenBank/DDBJ whole genome shotgun (WGS) entry which is preliminary data.</text>
</comment>
<dbReference type="Gene3D" id="2.60.40.10">
    <property type="entry name" value="Immunoglobulins"/>
    <property type="match status" value="3"/>
</dbReference>
<dbReference type="EMBL" id="CAXIEN010000102">
    <property type="protein sequence ID" value="CAL1277388.1"/>
    <property type="molecule type" value="Genomic_DNA"/>
</dbReference>
<dbReference type="GO" id="GO:0005975">
    <property type="term" value="P:carbohydrate metabolic process"/>
    <property type="evidence" value="ECO:0007669"/>
    <property type="project" value="InterPro"/>
</dbReference>
<dbReference type="Pfam" id="PF00703">
    <property type="entry name" value="Glyco_hydro_2"/>
    <property type="match status" value="1"/>
</dbReference>
<evidence type="ECO:0000256" key="11">
    <source>
        <dbReference type="SAM" id="MobiDB-lite"/>
    </source>
</evidence>
<keyword evidence="6" id="KW-0378">Hydrolase</keyword>
<evidence type="ECO:0000256" key="7">
    <source>
        <dbReference type="ARBA" id="ARBA00023180"/>
    </source>
</evidence>
<dbReference type="FunFam" id="3.20.20.80:FF:000035">
    <property type="entry name" value="Mannosidase beta"/>
    <property type="match status" value="1"/>
</dbReference>
<dbReference type="SUPFAM" id="SSF49303">
    <property type="entry name" value="beta-Galactosidase/glucuronidase domain"/>
    <property type="match status" value="3"/>
</dbReference>
<evidence type="ECO:0000259" key="14">
    <source>
        <dbReference type="Pfam" id="PF17753"/>
    </source>
</evidence>
<dbReference type="SUPFAM" id="SSF51445">
    <property type="entry name" value="(Trans)glycosidases"/>
    <property type="match status" value="1"/>
</dbReference>
<feature type="domain" description="Glycoside hydrolase family 2 immunoglobulin-like beta-sandwich" evidence="13">
    <location>
        <begin position="296"/>
        <end position="339"/>
    </location>
</feature>
<feature type="chain" id="PRO_5043527884" description="beta-mannosidase" evidence="12">
    <location>
        <begin position="18"/>
        <end position="904"/>
    </location>
</feature>
<evidence type="ECO:0000256" key="4">
    <source>
        <dbReference type="ARBA" id="ARBA00012754"/>
    </source>
</evidence>
<evidence type="ECO:0000256" key="12">
    <source>
        <dbReference type="SAM" id="SignalP"/>
    </source>
</evidence>
<dbReference type="Pfam" id="PF17753">
    <property type="entry name" value="Ig_mannosidase"/>
    <property type="match status" value="1"/>
</dbReference>
<dbReference type="InterPro" id="IPR036156">
    <property type="entry name" value="Beta-gal/glucu_dom_sf"/>
</dbReference>
<keyword evidence="8" id="KW-0458">Lysosome</keyword>
<evidence type="ECO:0000259" key="15">
    <source>
        <dbReference type="Pfam" id="PF22666"/>
    </source>
</evidence>
<dbReference type="InterPro" id="IPR006102">
    <property type="entry name" value="Ig-like_GH2"/>
</dbReference>
<dbReference type="FunFam" id="2.60.120.260:FF:000060">
    <property type="entry name" value="Probable beta-mannosidase"/>
    <property type="match status" value="1"/>
</dbReference>
<feature type="domain" description="Beta-mannosidase-like galactose-binding" evidence="15">
    <location>
        <begin position="43"/>
        <end position="218"/>
    </location>
</feature>
<proteinExistence type="inferred from homology"/>
<comment type="similarity">
    <text evidence="3">Belongs to the glycosyl hydrolase 2 family.</text>
</comment>
<feature type="compositionally biased region" description="Polar residues" evidence="11">
    <location>
        <begin position="517"/>
        <end position="526"/>
    </location>
</feature>
<evidence type="ECO:0000256" key="10">
    <source>
        <dbReference type="ARBA" id="ARBA00033445"/>
    </source>
</evidence>
<dbReference type="PANTHER" id="PTHR43730:SF1">
    <property type="entry name" value="BETA-MANNOSIDASE"/>
    <property type="match status" value="1"/>
</dbReference>
<feature type="region of interest" description="Disordered" evidence="11">
    <location>
        <begin position="515"/>
        <end position="537"/>
    </location>
</feature>
<dbReference type="InterPro" id="IPR041625">
    <property type="entry name" value="Beta-mannosidase_Ig"/>
</dbReference>
<dbReference type="GO" id="GO:0004567">
    <property type="term" value="F:beta-mannosidase activity"/>
    <property type="evidence" value="ECO:0007669"/>
    <property type="project" value="UniProtKB-EC"/>
</dbReference>
<comment type="catalytic activity">
    <reaction evidence="1">
        <text>Hydrolysis of terminal, non-reducing beta-D-mannose residues in beta-D-mannosides.</text>
        <dbReference type="EC" id="3.2.1.25"/>
    </reaction>
</comment>
<dbReference type="InterPro" id="IPR050887">
    <property type="entry name" value="Beta-mannosidase_GH2"/>
</dbReference>
<dbReference type="AlphaFoldDB" id="A0AAV2A099"/>
<evidence type="ECO:0000256" key="6">
    <source>
        <dbReference type="ARBA" id="ARBA00022801"/>
    </source>
</evidence>
<sequence>MPFKICVFLILYGTCFAFARCNFRNDLNIIYKSSSVQSLNGLWTAVNSNGSIIVKAKVPGTIYTDLQRSNIIQDPYFGKNDVLYSWIGHDSWTFKKKFQADCHLLQKTRILLVAHGLDTVSQIHLNGELIGASDNMFVRYLFDIKPVLKTNNSIRVSFRSAVGYSKEKHESQVFKYVIPPVCPPPVQKGECHVNYIRKMQSSFSWDWGPSFPTQGIWKPLEIVGFDTLLIMDVAVVPDIFDGKLRNMTVSAYMEMASFDVVSGTMTVSLNGSTIFQSNMSIEPDENLNAKTSIKIGFPENFDIKLWWPNGLGDQPLYTLKVVFSNSEETASKSVNIGFRTIELVQEPVENSSGLSFYFKVNGVPFFAKGSNWIPADSFQERVTPQYIEDLLLSAKEANMNMLRVWGGGIYESDEFYETADRLGLLIWQDLMFACALYPTYQDFLSSISSEVTQQVRRLQHHPSLLLWAGNNENEQAISGHWWPVVYQHFDQYKTDYVKLYIDTIMPLVENEDPTRTFLPSSPSNGPETVREGWISSNPQDNSYGDVHYYNYFGNEWNPDTYPRARFVSEYGFQSLPSFESLANVSNPQDWIYPLNDAMRHRQHHMFGNLQMDSMILKHFRLPSSSCGIQGFKDLLYLSQIVQAVAIKTETEKYRRSQSEVVNGEGKTMGALYWQLNDIWPAPSWASIEYGGRWKMLHYYAKNFFSPLLVSPYRENDEVVVGVVSDVSETLNDLILNISVFSWSSLEPLLTNALTFTQPPRCSQVVTRQSIATLLEKSGCPDEKSCFLFLTVSSPEHSCLETRNVLFLSEFHSAVGLKKPNITAAITGPTRTEVSDFTFNITLSTSAIAPFVWLEVGNIPGRFSDNGFFLVTETKNVFFFSKEPTKIADITNNLNIMSLKDTCTN</sequence>
<feature type="signal peptide" evidence="12">
    <location>
        <begin position="1"/>
        <end position="17"/>
    </location>
</feature>
<dbReference type="InterPro" id="IPR013783">
    <property type="entry name" value="Ig-like_fold"/>
</dbReference>
<accession>A0AAV2A099</accession>
<feature type="domain" description="Beta-mannosidase Ig-fold" evidence="14">
    <location>
        <begin position="816"/>
        <end position="901"/>
    </location>
</feature>
<dbReference type="GO" id="GO:0006516">
    <property type="term" value="P:glycoprotein catabolic process"/>
    <property type="evidence" value="ECO:0007669"/>
    <property type="project" value="TreeGrafter"/>
</dbReference>
<keyword evidence="5 12" id="KW-0732">Signal</keyword>
<dbReference type="GO" id="GO:0005764">
    <property type="term" value="C:lysosome"/>
    <property type="evidence" value="ECO:0007669"/>
    <property type="project" value="UniProtKB-SubCell"/>
</dbReference>
<dbReference type="Pfam" id="PF22666">
    <property type="entry name" value="Glyco_hydro_2_N2"/>
    <property type="match status" value="1"/>
</dbReference>
<keyword evidence="9" id="KW-0326">Glycosidase</keyword>
<keyword evidence="7" id="KW-0325">Glycoprotein</keyword>
<dbReference type="PANTHER" id="PTHR43730">
    <property type="entry name" value="BETA-MANNOSIDASE"/>
    <property type="match status" value="1"/>
</dbReference>
<comment type="subcellular location">
    <subcellularLocation>
        <location evidence="2">Lysosome</location>
    </subcellularLocation>
</comment>
<gene>
    <name evidence="16" type="ORF">LARSCL_LOCUS9197</name>
</gene>
<reference evidence="16 17" key="1">
    <citation type="submission" date="2024-04" db="EMBL/GenBank/DDBJ databases">
        <authorList>
            <person name="Rising A."/>
            <person name="Reimegard J."/>
            <person name="Sonavane S."/>
            <person name="Akerstrom W."/>
            <person name="Nylinder S."/>
            <person name="Hedman E."/>
            <person name="Kallberg Y."/>
        </authorList>
    </citation>
    <scope>NUCLEOTIDE SEQUENCE [LARGE SCALE GENOMIC DNA]</scope>
</reference>
<dbReference type="Proteomes" id="UP001497382">
    <property type="component" value="Unassembled WGS sequence"/>
</dbReference>
<dbReference type="Gene3D" id="3.20.20.80">
    <property type="entry name" value="Glycosidases"/>
    <property type="match status" value="1"/>
</dbReference>
<organism evidence="16 17">
    <name type="scientific">Larinioides sclopetarius</name>
    <dbReference type="NCBI Taxonomy" id="280406"/>
    <lineage>
        <taxon>Eukaryota</taxon>
        <taxon>Metazoa</taxon>
        <taxon>Ecdysozoa</taxon>
        <taxon>Arthropoda</taxon>
        <taxon>Chelicerata</taxon>
        <taxon>Arachnida</taxon>
        <taxon>Araneae</taxon>
        <taxon>Araneomorphae</taxon>
        <taxon>Entelegynae</taxon>
        <taxon>Araneoidea</taxon>
        <taxon>Araneidae</taxon>
        <taxon>Larinioides</taxon>
    </lineage>
</organism>
<dbReference type="FunFam" id="2.60.40.10:FF:000650">
    <property type="entry name" value="Mannosidase beta"/>
    <property type="match status" value="1"/>
</dbReference>
<dbReference type="InterPro" id="IPR017853">
    <property type="entry name" value="GH"/>
</dbReference>
<keyword evidence="17" id="KW-1185">Reference proteome</keyword>
<evidence type="ECO:0000259" key="13">
    <source>
        <dbReference type="Pfam" id="PF00703"/>
    </source>
</evidence>
<evidence type="ECO:0000256" key="5">
    <source>
        <dbReference type="ARBA" id="ARBA00022729"/>
    </source>
</evidence>
<evidence type="ECO:0000256" key="9">
    <source>
        <dbReference type="ARBA" id="ARBA00023295"/>
    </source>
</evidence>
<evidence type="ECO:0000313" key="16">
    <source>
        <dbReference type="EMBL" id="CAL1277388.1"/>
    </source>
</evidence>
<evidence type="ECO:0000256" key="3">
    <source>
        <dbReference type="ARBA" id="ARBA00007401"/>
    </source>
</evidence>
<evidence type="ECO:0000256" key="1">
    <source>
        <dbReference type="ARBA" id="ARBA00000829"/>
    </source>
</evidence>
<dbReference type="EC" id="3.2.1.25" evidence="4"/>
<dbReference type="Gene3D" id="2.60.120.260">
    <property type="entry name" value="Galactose-binding domain-like"/>
    <property type="match status" value="1"/>
</dbReference>
<evidence type="ECO:0000256" key="2">
    <source>
        <dbReference type="ARBA" id="ARBA00004371"/>
    </source>
</evidence>
<name>A0AAV2A099_9ARAC</name>
<dbReference type="SUPFAM" id="SSF49785">
    <property type="entry name" value="Galactose-binding domain-like"/>
    <property type="match status" value="1"/>
</dbReference>
<evidence type="ECO:0000313" key="17">
    <source>
        <dbReference type="Proteomes" id="UP001497382"/>
    </source>
</evidence>
<dbReference type="InterPro" id="IPR054593">
    <property type="entry name" value="Beta-mannosidase-like_N2"/>
</dbReference>
<evidence type="ECO:0000256" key="8">
    <source>
        <dbReference type="ARBA" id="ARBA00023228"/>
    </source>
</evidence>